<accession>A0A918CVJ5</accession>
<dbReference type="SUPFAM" id="SSF69118">
    <property type="entry name" value="AhpD-like"/>
    <property type="match status" value="1"/>
</dbReference>
<evidence type="ECO:0000256" key="1">
    <source>
        <dbReference type="SAM" id="MobiDB-lite"/>
    </source>
</evidence>
<dbReference type="Proteomes" id="UP000653411">
    <property type="component" value="Unassembled WGS sequence"/>
</dbReference>
<protein>
    <recommendedName>
        <fullName evidence="2">Carboxymuconolactone decarboxylase-like domain-containing protein</fullName>
    </recommendedName>
</protein>
<evidence type="ECO:0000259" key="2">
    <source>
        <dbReference type="Pfam" id="PF02627"/>
    </source>
</evidence>
<organism evidence="3 4">
    <name type="scientific">Streptomyces fuscichromogenes</name>
    <dbReference type="NCBI Taxonomy" id="1324013"/>
    <lineage>
        <taxon>Bacteria</taxon>
        <taxon>Bacillati</taxon>
        <taxon>Actinomycetota</taxon>
        <taxon>Actinomycetes</taxon>
        <taxon>Kitasatosporales</taxon>
        <taxon>Streptomycetaceae</taxon>
        <taxon>Streptomyces</taxon>
    </lineage>
</organism>
<reference evidence="3" key="1">
    <citation type="journal article" date="2014" name="Int. J. Syst. Evol. Microbiol.">
        <title>Complete genome sequence of Corynebacterium casei LMG S-19264T (=DSM 44701T), isolated from a smear-ripened cheese.</title>
        <authorList>
            <consortium name="US DOE Joint Genome Institute (JGI-PGF)"/>
            <person name="Walter F."/>
            <person name="Albersmeier A."/>
            <person name="Kalinowski J."/>
            <person name="Ruckert C."/>
        </authorList>
    </citation>
    <scope>NUCLEOTIDE SEQUENCE</scope>
    <source>
        <strain evidence="3">CGMCC 4.7110</strain>
    </source>
</reference>
<feature type="domain" description="Carboxymuconolactone decarboxylase-like" evidence="2">
    <location>
        <begin position="13"/>
        <end position="46"/>
    </location>
</feature>
<dbReference type="InterPro" id="IPR003779">
    <property type="entry name" value="CMD-like"/>
</dbReference>
<reference evidence="3" key="2">
    <citation type="submission" date="2020-09" db="EMBL/GenBank/DDBJ databases">
        <authorList>
            <person name="Sun Q."/>
            <person name="Zhou Y."/>
        </authorList>
    </citation>
    <scope>NUCLEOTIDE SEQUENCE</scope>
    <source>
        <strain evidence="3">CGMCC 4.7110</strain>
    </source>
</reference>
<proteinExistence type="predicted"/>
<sequence length="90" mass="9437">MDSLSVTGSPGSNCGMCLDSHERVLRRAGVDREVIQEAFEIASVVGCHAGGRSRPGRGGVGAVTPGTLLTSRGRRLPHSWGLRPQTPRSA</sequence>
<gene>
    <name evidence="3" type="ORF">GCM10011578_073180</name>
</gene>
<evidence type="ECO:0000313" key="3">
    <source>
        <dbReference type="EMBL" id="GGN33398.1"/>
    </source>
</evidence>
<dbReference type="EMBL" id="BMML01000021">
    <property type="protein sequence ID" value="GGN33398.1"/>
    <property type="molecule type" value="Genomic_DNA"/>
</dbReference>
<dbReference type="NCBIfam" id="TIGR00778">
    <property type="entry name" value="ahpD_dom"/>
    <property type="match status" value="1"/>
</dbReference>
<dbReference type="InterPro" id="IPR029032">
    <property type="entry name" value="AhpD-like"/>
</dbReference>
<dbReference type="Pfam" id="PF02627">
    <property type="entry name" value="CMD"/>
    <property type="match status" value="1"/>
</dbReference>
<keyword evidence="4" id="KW-1185">Reference proteome</keyword>
<dbReference type="GO" id="GO:0051920">
    <property type="term" value="F:peroxiredoxin activity"/>
    <property type="evidence" value="ECO:0007669"/>
    <property type="project" value="InterPro"/>
</dbReference>
<comment type="caution">
    <text evidence="3">The sequence shown here is derived from an EMBL/GenBank/DDBJ whole genome shotgun (WGS) entry which is preliminary data.</text>
</comment>
<dbReference type="InterPro" id="IPR004675">
    <property type="entry name" value="AhpD_core"/>
</dbReference>
<evidence type="ECO:0000313" key="4">
    <source>
        <dbReference type="Proteomes" id="UP000653411"/>
    </source>
</evidence>
<dbReference type="Gene3D" id="1.20.1290.10">
    <property type="entry name" value="AhpD-like"/>
    <property type="match status" value="1"/>
</dbReference>
<name>A0A918CVJ5_9ACTN</name>
<feature type="region of interest" description="Disordered" evidence="1">
    <location>
        <begin position="51"/>
        <end position="90"/>
    </location>
</feature>
<dbReference type="AlphaFoldDB" id="A0A918CVJ5"/>